<dbReference type="RefSeq" id="WP_003087553.1">
    <property type="nucleotide sequence ID" value="NZ_AP014622.1"/>
</dbReference>
<dbReference type="Proteomes" id="UP001297540">
    <property type="component" value="Chromosome"/>
</dbReference>
<dbReference type="GO" id="GO:0016646">
    <property type="term" value="F:oxidoreductase activity, acting on the CH-NH group of donors, NAD or NADP as acceptor"/>
    <property type="evidence" value="ECO:0007669"/>
    <property type="project" value="UniProtKB-ARBA"/>
</dbReference>
<sequence length="202" mass="21908">MQLDFTTIAPAEAYRWLASTVTPRPIAWVSTLSAEGASNLAPFSFFQVISDEPPTLMVNVSLRDDGSLKDTLRNVQATGQLVIHLVGAAQAETMNATSAWLPHGVSEIETVGIPTVSSVRVAPPRIAAAAVAFECEVAEIKPYPAENPNCHLIFARVLLAHVDDAVLADERHVDSDRLDLVGRLGGSHYSYTRDTFSMIRPR</sequence>
<evidence type="ECO:0000256" key="3">
    <source>
        <dbReference type="ARBA" id="ARBA00022643"/>
    </source>
</evidence>
<dbReference type="EMBL" id="WOAD01000001">
    <property type="protein sequence ID" value="MUI33631.1"/>
    <property type="molecule type" value="Genomic_DNA"/>
</dbReference>
<dbReference type="AlphaFoldDB" id="A0A071LCG6"/>
<evidence type="ECO:0000313" key="8">
    <source>
        <dbReference type="Proteomes" id="UP000433532"/>
    </source>
</evidence>
<dbReference type="Gene3D" id="2.30.110.10">
    <property type="entry name" value="Electron Transport, Fmn-binding Protein, Chain A"/>
    <property type="match status" value="1"/>
</dbReference>
<evidence type="ECO:0000256" key="4">
    <source>
        <dbReference type="ARBA" id="ARBA00038054"/>
    </source>
</evidence>
<accession>A0A071LCG6</accession>
<dbReference type="EMBL" id="CP136986">
    <property type="protein sequence ID" value="WOS75284.1"/>
    <property type="molecule type" value="Genomic_DNA"/>
</dbReference>
<dbReference type="InterPro" id="IPR002563">
    <property type="entry name" value="Flavin_Rdtase-like_dom"/>
</dbReference>
<dbReference type="InterPro" id="IPR012349">
    <property type="entry name" value="Split_barrel_FMN-bd"/>
</dbReference>
<gene>
    <name evidence="6" type="ORF">GNQ48_01340</name>
    <name evidence="7" type="ORF">L4V69_22555</name>
</gene>
<evidence type="ECO:0000313" key="7">
    <source>
        <dbReference type="EMBL" id="WOS75284.1"/>
    </source>
</evidence>
<keyword evidence="7" id="KW-0560">Oxidoreductase</keyword>
<dbReference type="PANTHER" id="PTHR33798:SF5">
    <property type="entry name" value="FLAVIN REDUCTASE LIKE DOMAIN-CONTAINING PROTEIN"/>
    <property type="match status" value="1"/>
</dbReference>
<proteinExistence type="inferred from homology"/>
<dbReference type="GO" id="GO:0010181">
    <property type="term" value="F:FMN binding"/>
    <property type="evidence" value="ECO:0007669"/>
    <property type="project" value="InterPro"/>
</dbReference>
<reference evidence="6 8" key="1">
    <citation type="submission" date="2019-11" db="EMBL/GenBank/DDBJ databases">
        <title>Genomes of ocular Pseudomonas aeruginosa isolates.</title>
        <authorList>
            <person name="Khan M."/>
            <person name="Rice S.A."/>
            <person name="Willcox M.D.P."/>
            <person name="Stapleton F."/>
        </authorList>
    </citation>
    <scope>NUCLEOTIDE SEQUENCE [LARGE SCALE GENOMIC DNA]</scope>
    <source>
        <strain evidence="6 8">PA221</strain>
    </source>
</reference>
<dbReference type="EC" id="1.5.1.-" evidence="7"/>
<comment type="similarity">
    <text evidence="4">Belongs to the flavoredoxin family.</text>
</comment>
<evidence type="ECO:0000313" key="6">
    <source>
        <dbReference type="EMBL" id="MUI33631.1"/>
    </source>
</evidence>
<evidence type="ECO:0000256" key="2">
    <source>
        <dbReference type="ARBA" id="ARBA00022630"/>
    </source>
</evidence>
<dbReference type="SUPFAM" id="SSF50475">
    <property type="entry name" value="FMN-binding split barrel"/>
    <property type="match status" value="1"/>
</dbReference>
<dbReference type="Proteomes" id="UP000433532">
    <property type="component" value="Unassembled WGS sequence"/>
</dbReference>
<keyword evidence="2" id="KW-0285">Flavoprotein</keyword>
<comment type="cofactor">
    <cofactor evidence="1">
        <name>FMN</name>
        <dbReference type="ChEBI" id="CHEBI:58210"/>
    </cofactor>
</comment>
<reference evidence="7" key="2">
    <citation type="submission" date="2023-06" db="EMBL/GenBank/DDBJ databases">
        <authorList>
            <consortium name="Clinical and Environmental Microbiology Branch: Whole genome sequencing antimicrobial resistance pathogens in the healthcare setting"/>
        </authorList>
    </citation>
    <scope>NUCLEOTIDE SEQUENCE</scope>
    <source>
        <strain evidence="7">2021CK-01020</strain>
    </source>
</reference>
<dbReference type="KEGG" id="paeb:NCGM1900_4929"/>
<dbReference type="SMART" id="SM00903">
    <property type="entry name" value="Flavin_Reduct"/>
    <property type="match status" value="1"/>
</dbReference>
<feature type="domain" description="Flavin reductase like" evidence="5">
    <location>
        <begin position="19"/>
        <end position="174"/>
    </location>
</feature>
<evidence type="ECO:0000259" key="5">
    <source>
        <dbReference type="SMART" id="SM00903"/>
    </source>
</evidence>
<dbReference type="Pfam" id="PF01613">
    <property type="entry name" value="Flavin_Reduct"/>
    <property type="match status" value="1"/>
</dbReference>
<dbReference type="PANTHER" id="PTHR33798">
    <property type="entry name" value="FLAVOPROTEIN OXYGENASE"/>
    <property type="match status" value="1"/>
</dbReference>
<organism evidence="6 8">
    <name type="scientific">Pseudomonas aeruginosa</name>
    <dbReference type="NCBI Taxonomy" id="287"/>
    <lineage>
        <taxon>Bacteria</taxon>
        <taxon>Pseudomonadati</taxon>
        <taxon>Pseudomonadota</taxon>
        <taxon>Gammaproteobacteria</taxon>
        <taxon>Pseudomonadales</taxon>
        <taxon>Pseudomonadaceae</taxon>
        <taxon>Pseudomonas</taxon>
    </lineage>
</organism>
<name>A0A071LCG6_PSEAI</name>
<evidence type="ECO:0000256" key="1">
    <source>
        <dbReference type="ARBA" id="ARBA00001917"/>
    </source>
</evidence>
<keyword evidence="3" id="KW-0288">FMN</keyword>
<reference evidence="7" key="3">
    <citation type="submission" date="2023-10" db="EMBL/GenBank/DDBJ databases">
        <title>Pathogen: clinical or host-associated sample.</title>
        <authorList>
            <person name="Hergert J."/>
            <person name="Casey R."/>
            <person name="Wagner J."/>
            <person name="Young E.L."/>
            <person name="Oakeson K.F."/>
        </authorList>
    </citation>
    <scope>NUCLEOTIDE SEQUENCE</scope>
    <source>
        <strain evidence="7">2021CK-01020</strain>
    </source>
</reference>
<protein>
    <submittedName>
        <fullName evidence="6">Flavin reductase family protein</fullName>
        <ecNumber evidence="7">1.5.1.-</ecNumber>
    </submittedName>
</protein>